<organism evidence="1 2">
    <name type="scientific">Rhododendron molle</name>
    <name type="common">Chinese azalea</name>
    <name type="synonym">Azalea mollis</name>
    <dbReference type="NCBI Taxonomy" id="49168"/>
    <lineage>
        <taxon>Eukaryota</taxon>
        <taxon>Viridiplantae</taxon>
        <taxon>Streptophyta</taxon>
        <taxon>Embryophyta</taxon>
        <taxon>Tracheophyta</taxon>
        <taxon>Spermatophyta</taxon>
        <taxon>Magnoliopsida</taxon>
        <taxon>eudicotyledons</taxon>
        <taxon>Gunneridae</taxon>
        <taxon>Pentapetalae</taxon>
        <taxon>asterids</taxon>
        <taxon>Ericales</taxon>
        <taxon>Ericaceae</taxon>
        <taxon>Ericoideae</taxon>
        <taxon>Rhodoreae</taxon>
        <taxon>Rhododendron</taxon>
    </lineage>
</organism>
<gene>
    <name evidence="1" type="ORF">RHMOL_Rhmol03G0113800</name>
</gene>
<sequence length="1013" mass="117482">MQSRRNEDRTILPDPKMKLRDRGIELGHARDPYDMPRRDLSLSPRKVEESRRLVGGRNSSLERRDFGGGGGGGGRGERVRSRSPPFGLMRERRGYDDGFYPSRDFPNAEVRQRYEFVDRVDLDADVNAGLKHERRHEARLIREEDFGGSRFAGQKFMGSEEMFRLPQDLVTTSKYGEGGGGFSSSLANMNTGQFKDERARYPDTLVDKVSVMESYREREKPIFYSRDVMYLDVPMSQSKDYMGSASGISRAYFEGSYQDDMPLVTDSGKSAKFTEPFGFNVQRSSLESRRDPNRENEDFPRYWRDKFSPTRADRQDYLNPRPREGDSDIYGHLSDNLYRRMGTRERVESVDYDHKDLLRPVMRDRVQDAVDNSEYTSRNLKDRSFVDHPSIQKQKVPNYFDVSASKGQEYFDYRNAHGEYGRASREREMPHLGVSKHHKISHLRSDFGFGRDAGPTSHGERMRNSPEFEYDRSYEIQAEEHEIYDSSDRALRRKYNPDAEMSRHNPRGIILDKWYSNSRVRHLDDRSEEWRGQDSSIKLKSRSGGNDSKRYPREEREFIGEDRRRFSESEDWLPSDNYMEHVQEHSIKPHKSGVKYSKGHLRHGQQSSHISSRLDRRHVLPKPRNVWIRGQDDNQVDKHDNQVDKHENEVDQSDNWMSSSKPEPREGSEEFKQLVQKAFLIFSKKLNENPAVRKRYKEQGRAGSLFCIVCGRSSRHVDHMSLQGIFPWPHILSIYMVFFFQSQVLPFFVDGALWLLIAASIYKELAYMVKFKRQATIKTIKTQMTPFDRCVSKEFMDTQRLATHAFMSHKFRLRAEHLGLHKAICVLLGWKSEVAPDVSTWVPEHIPYKEAMAQKEDIILWPPVVIIHNSSMEENIVDEQKVVSLEAVGDFLRGIGFSGGKFKMCLGKPGNHSVIVVRFLGTFFGLQDAERLHKYFVDNKRGRDFGRGGPSSSKVKSGSSNEVAGKKNVELVLYGYMGISEDLDKVDIDTKRKCWIKSKKEIHDLENAPVKPD</sequence>
<proteinExistence type="predicted"/>
<name>A0ACC0PCP6_RHOML</name>
<keyword evidence="2" id="KW-1185">Reference proteome</keyword>
<dbReference type="Proteomes" id="UP001062846">
    <property type="component" value="Chromosome 3"/>
</dbReference>
<dbReference type="EMBL" id="CM046390">
    <property type="protein sequence ID" value="KAI8563478.1"/>
    <property type="molecule type" value="Genomic_DNA"/>
</dbReference>
<evidence type="ECO:0000313" key="1">
    <source>
        <dbReference type="EMBL" id="KAI8563478.1"/>
    </source>
</evidence>
<comment type="caution">
    <text evidence="1">The sequence shown here is derived from an EMBL/GenBank/DDBJ whole genome shotgun (WGS) entry which is preliminary data.</text>
</comment>
<protein>
    <submittedName>
        <fullName evidence="1">Uncharacterized protein</fullName>
    </submittedName>
</protein>
<accession>A0ACC0PCP6</accession>
<evidence type="ECO:0000313" key="2">
    <source>
        <dbReference type="Proteomes" id="UP001062846"/>
    </source>
</evidence>
<reference evidence="1" key="1">
    <citation type="submission" date="2022-02" db="EMBL/GenBank/DDBJ databases">
        <title>Plant Genome Project.</title>
        <authorList>
            <person name="Zhang R.-G."/>
        </authorList>
    </citation>
    <scope>NUCLEOTIDE SEQUENCE</scope>
    <source>
        <strain evidence="1">AT1</strain>
    </source>
</reference>